<evidence type="ECO:0000313" key="1">
    <source>
        <dbReference type="EMBL" id="KAK3608814.1"/>
    </source>
</evidence>
<evidence type="ECO:0000313" key="2">
    <source>
        <dbReference type="Proteomes" id="UP001195483"/>
    </source>
</evidence>
<protein>
    <submittedName>
        <fullName evidence="1">Uncharacterized protein</fullName>
    </submittedName>
</protein>
<sequence length="191" mass="21257">MFGMCPGPESNRYAPIGTQEFKSWASTYSATRANLLCCQKNGLSYGSCCLVFRTVHAFIFERRQIPPPKFAYFVYPVVGTIPGVQTFYGAGLRSGPLPTANADLTFVSLAGETKYFRNNEKFRINLLTVIDVPVFTNHLQVSGVYSDVRNGTIQQTQRGINSDKDKTFYLMAKRAFISGIDVSLSFFDDPA</sequence>
<keyword evidence="2" id="KW-1185">Reference proteome</keyword>
<dbReference type="Proteomes" id="UP001195483">
    <property type="component" value="Unassembled WGS sequence"/>
</dbReference>
<name>A0AAE0TEG1_9BIVA</name>
<proteinExistence type="predicted"/>
<reference evidence="1" key="1">
    <citation type="journal article" date="2021" name="Genome Biol. Evol.">
        <title>A High-Quality Reference Genome for a Parasitic Bivalve with Doubly Uniparental Inheritance (Bivalvia: Unionida).</title>
        <authorList>
            <person name="Smith C.H."/>
        </authorList>
    </citation>
    <scope>NUCLEOTIDE SEQUENCE</scope>
    <source>
        <strain evidence="1">CHS0354</strain>
    </source>
</reference>
<organism evidence="1 2">
    <name type="scientific">Potamilus streckersoni</name>
    <dbReference type="NCBI Taxonomy" id="2493646"/>
    <lineage>
        <taxon>Eukaryota</taxon>
        <taxon>Metazoa</taxon>
        <taxon>Spiralia</taxon>
        <taxon>Lophotrochozoa</taxon>
        <taxon>Mollusca</taxon>
        <taxon>Bivalvia</taxon>
        <taxon>Autobranchia</taxon>
        <taxon>Heteroconchia</taxon>
        <taxon>Palaeoheterodonta</taxon>
        <taxon>Unionida</taxon>
        <taxon>Unionoidea</taxon>
        <taxon>Unionidae</taxon>
        <taxon>Ambleminae</taxon>
        <taxon>Lampsilini</taxon>
        <taxon>Potamilus</taxon>
    </lineage>
</organism>
<comment type="caution">
    <text evidence="1">The sequence shown here is derived from an EMBL/GenBank/DDBJ whole genome shotgun (WGS) entry which is preliminary data.</text>
</comment>
<dbReference type="AlphaFoldDB" id="A0AAE0TEG1"/>
<accession>A0AAE0TEG1</accession>
<dbReference type="EMBL" id="JAEAOA010000469">
    <property type="protein sequence ID" value="KAK3608814.1"/>
    <property type="molecule type" value="Genomic_DNA"/>
</dbReference>
<reference evidence="1" key="3">
    <citation type="submission" date="2023-05" db="EMBL/GenBank/DDBJ databases">
        <authorList>
            <person name="Smith C.H."/>
        </authorList>
    </citation>
    <scope>NUCLEOTIDE SEQUENCE</scope>
    <source>
        <strain evidence="1">CHS0354</strain>
        <tissue evidence="1">Mantle</tissue>
    </source>
</reference>
<gene>
    <name evidence="1" type="ORF">CHS0354_006855</name>
</gene>
<reference evidence="1" key="2">
    <citation type="journal article" date="2021" name="Genome Biol. Evol.">
        <title>Developing a high-quality reference genome for a parasitic bivalve with doubly uniparental inheritance (Bivalvia: Unionida).</title>
        <authorList>
            <person name="Smith C.H."/>
        </authorList>
    </citation>
    <scope>NUCLEOTIDE SEQUENCE</scope>
    <source>
        <strain evidence="1">CHS0354</strain>
        <tissue evidence="1">Mantle</tissue>
    </source>
</reference>